<sequence>MLLTHWKDGLLLGAALVLGSWGVADLGQPAQASAGTKIVQRGPNHPNGEGLFVNFTGTYALYNKPGDLPGAKVVRHKRQLLKLNASTKSQQTFMFCQETRMNHGTVYYRVRTQDHTISGWIYAGKITDSSRGLIYREDGQPAGGVTAFFLSKPAKLTSEEATGFYRFKTPTDYAPGGRSPFAGPTWVRSLGVKSTANTPVIAQAHATYIVTSAVTLTREGTRWLHIVSLTGADEAYDGYVQASALRRLSAVKPAKGITVKVMAADAAQPLKTLVVPYVANNKGRGLPGMDLGALSAYAGLPVGYTVGTRVGAGFGGQDVSQVLRGATVTLHVKSTDD</sequence>
<dbReference type="Proteomes" id="UP000886822">
    <property type="component" value="Unassembled WGS sequence"/>
</dbReference>
<organism evidence="1 2">
    <name type="scientific">Candidatus Levilactobacillus faecigallinarum</name>
    <dbReference type="NCBI Taxonomy" id="2838638"/>
    <lineage>
        <taxon>Bacteria</taxon>
        <taxon>Bacillati</taxon>
        <taxon>Bacillota</taxon>
        <taxon>Bacilli</taxon>
        <taxon>Lactobacillales</taxon>
        <taxon>Lactobacillaceae</taxon>
        <taxon>Levilactobacillus</taxon>
    </lineage>
</organism>
<reference evidence="1" key="1">
    <citation type="journal article" date="2021" name="PeerJ">
        <title>Extensive microbial diversity within the chicken gut microbiome revealed by metagenomics and culture.</title>
        <authorList>
            <person name="Gilroy R."/>
            <person name="Ravi A."/>
            <person name="Getino M."/>
            <person name="Pursley I."/>
            <person name="Horton D.L."/>
            <person name="Alikhan N.F."/>
            <person name="Baker D."/>
            <person name="Gharbi K."/>
            <person name="Hall N."/>
            <person name="Watson M."/>
            <person name="Adriaenssens E.M."/>
            <person name="Foster-Nyarko E."/>
            <person name="Jarju S."/>
            <person name="Secka A."/>
            <person name="Antonio M."/>
            <person name="Oren A."/>
            <person name="Chaudhuri R.R."/>
            <person name="La Ragione R."/>
            <person name="Hildebrand F."/>
            <person name="Pallen M.J."/>
        </authorList>
    </citation>
    <scope>NUCLEOTIDE SEQUENCE</scope>
    <source>
        <strain evidence="1">CHK173-259</strain>
    </source>
</reference>
<dbReference type="EMBL" id="DXGJ01000016">
    <property type="protein sequence ID" value="HIW71324.1"/>
    <property type="molecule type" value="Genomic_DNA"/>
</dbReference>
<proteinExistence type="predicted"/>
<name>A0A9D1U5E9_9LACO</name>
<comment type="caution">
    <text evidence="1">The sequence shown here is derived from an EMBL/GenBank/DDBJ whole genome shotgun (WGS) entry which is preliminary data.</text>
</comment>
<dbReference type="AlphaFoldDB" id="A0A9D1U5E9"/>
<accession>A0A9D1U5E9</accession>
<reference evidence="1" key="2">
    <citation type="submission" date="2021-04" db="EMBL/GenBank/DDBJ databases">
        <authorList>
            <person name="Gilroy R."/>
        </authorList>
    </citation>
    <scope>NUCLEOTIDE SEQUENCE</scope>
    <source>
        <strain evidence="1">CHK173-259</strain>
    </source>
</reference>
<protein>
    <submittedName>
        <fullName evidence="1">Uncharacterized protein</fullName>
    </submittedName>
</protein>
<evidence type="ECO:0000313" key="2">
    <source>
        <dbReference type="Proteomes" id="UP000886822"/>
    </source>
</evidence>
<evidence type="ECO:0000313" key="1">
    <source>
        <dbReference type="EMBL" id="HIW71324.1"/>
    </source>
</evidence>
<gene>
    <name evidence="1" type="ORF">H9875_01725</name>
</gene>